<dbReference type="Proteomes" id="UP000602745">
    <property type="component" value="Unassembled WGS sequence"/>
</dbReference>
<feature type="transmembrane region" description="Helical" evidence="2">
    <location>
        <begin position="6"/>
        <end position="29"/>
    </location>
</feature>
<feature type="transmembrane region" description="Helical" evidence="2">
    <location>
        <begin position="423"/>
        <end position="446"/>
    </location>
</feature>
<feature type="transmembrane region" description="Helical" evidence="2">
    <location>
        <begin position="458"/>
        <end position="479"/>
    </location>
</feature>
<keyword evidence="2" id="KW-1133">Transmembrane helix</keyword>
<keyword evidence="2" id="KW-0472">Membrane</keyword>
<keyword evidence="4" id="KW-1185">Reference proteome</keyword>
<feature type="transmembrane region" description="Helical" evidence="2">
    <location>
        <begin position="297"/>
        <end position="317"/>
    </location>
</feature>
<evidence type="ECO:0000256" key="1">
    <source>
        <dbReference type="SAM" id="MobiDB-lite"/>
    </source>
</evidence>
<dbReference type="EMBL" id="BMCP01000001">
    <property type="protein sequence ID" value="GGE35642.1"/>
    <property type="molecule type" value="Genomic_DNA"/>
</dbReference>
<organism evidence="3 4">
    <name type="scientific">Agaricicola taiwanensis</name>
    <dbReference type="NCBI Taxonomy" id="591372"/>
    <lineage>
        <taxon>Bacteria</taxon>
        <taxon>Pseudomonadati</taxon>
        <taxon>Pseudomonadota</taxon>
        <taxon>Alphaproteobacteria</taxon>
        <taxon>Rhodobacterales</taxon>
        <taxon>Paracoccaceae</taxon>
        <taxon>Agaricicola</taxon>
    </lineage>
</organism>
<feature type="region of interest" description="Disordered" evidence="1">
    <location>
        <begin position="57"/>
        <end position="90"/>
    </location>
</feature>
<dbReference type="InterPro" id="IPR019286">
    <property type="entry name" value="DUF2339_TM"/>
</dbReference>
<feature type="transmembrane region" description="Helical" evidence="2">
    <location>
        <begin position="272"/>
        <end position="291"/>
    </location>
</feature>
<feature type="transmembrane region" description="Helical" evidence="2">
    <location>
        <begin position="485"/>
        <end position="501"/>
    </location>
</feature>
<feature type="transmembrane region" description="Helical" evidence="2">
    <location>
        <begin position="691"/>
        <end position="714"/>
    </location>
</feature>
<feature type="transmembrane region" description="Helical" evidence="2">
    <location>
        <begin position="541"/>
        <end position="557"/>
    </location>
</feature>
<feature type="transmembrane region" description="Helical" evidence="2">
    <location>
        <begin position="758"/>
        <end position="779"/>
    </location>
</feature>
<dbReference type="PIRSF" id="PIRSF035905">
    <property type="entry name" value="UCP035905_mp"/>
    <property type="match status" value="1"/>
</dbReference>
<dbReference type="PANTHER" id="PTHR38434">
    <property type="entry name" value="BLL2549 PROTEIN"/>
    <property type="match status" value="1"/>
</dbReference>
<dbReference type="InterPro" id="IPR014600">
    <property type="entry name" value="UCP035905_mem"/>
</dbReference>
<feature type="transmembrane region" description="Helical" evidence="2">
    <location>
        <begin position="850"/>
        <end position="870"/>
    </location>
</feature>
<gene>
    <name evidence="3" type="ORF">GCM10007276_11340</name>
</gene>
<keyword evidence="2" id="KW-0812">Transmembrane</keyword>
<evidence type="ECO:0000256" key="2">
    <source>
        <dbReference type="SAM" id="Phobius"/>
    </source>
</evidence>
<feature type="transmembrane region" description="Helical" evidence="2">
    <location>
        <begin position="602"/>
        <end position="620"/>
    </location>
</feature>
<feature type="transmembrane region" description="Helical" evidence="2">
    <location>
        <begin position="627"/>
        <end position="647"/>
    </location>
</feature>
<feature type="transmembrane region" description="Helical" evidence="2">
    <location>
        <begin position="513"/>
        <end position="535"/>
    </location>
</feature>
<feature type="transmembrane region" description="Helical" evidence="2">
    <location>
        <begin position="826"/>
        <end position="844"/>
    </location>
</feature>
<reference evidence="3" key="1">
    <citation type="journal article" date="2014" name="Int. J. Syst. Evol. Microbiol.">
        <title>Complete genome sequence of Corynebacterium casei LMG S-19264T (=DSM 44701T), isolated from a smear-ripened cheese.</title>
        <authorList>
            <consortium name="US DOE Joint Genome Institute (JGI-PGF)"/>
            <person name="Walter F."/>
            <person name="Albersmeier A."/>
            <person name="Kalinowski J."/>
            <person name="Ruckert C."/>
        </authorList>
    </citation>
    <scope>NUCLEOTIDE SEQUENCE</scope>
    <source>
        <strain evidence="3">CCM 7684</strain>
    </source>
</reference>
<reference evidence="3" key="2">
    <citation type="submission" date="2020-09" db="EMBL/GenBank/DDBJ databases">
        <authorList>
            <person name="Sun Q."/>
            <person name="Sedlacek I."/>
        </authorList>
    </citation>
    <scope>NUCLEOTIDE SEQUENCE</scope>
    <source>
        <strain evidence="3">CCM 7684</strain>
    </source>
</reference>
<feature type="transmembrane region" description="Helical" evidence="2">
    <location>
        <begin position="799"/>
        <end position="819"/>
    </location>
</feature>
<evidence type="ECO:0000313" key="3">
    <source>
        <dbReference type="EMBL" id="GGE35642.1"/>
    </source>
</evidence>
<comment type="caution">
    <text evidence="3">The sequence shown here is derived from an EMBL/GenBank/DDBJ whole genome shotgun (WGS) entry which is preliminary data.</text>
</comment>
<feature type="transmembrane region" description="Helical" evidence="2">
    <location>
        <begin position="329"/>
        <end position="350"/>
    </location>
</feature>
<feature type="transmembrane region" description="Helical" evidence="2">
    <location>
        <begin position="225"/>
        <end position="241"/>
    </location>
</feature>
<feature type="transmembrane region" description="Helical" evidence="2">
    <location>
        <begin position="381"/>
        <end position="403"/>
    </location>
</feature>
<evidence type="ECO:0000313" key="4">
    <source>
        <dbReference type="Proteomes" id="UP000602745"/>
    </source>
</evidence>
<name>A0A8J2VQN7_9RHOB</name>
<dbReference type="RefSeq" id="WP_188408687.1">
    <property type="nucleotide sequence ID" value="NZ_BMCP01000001.1"/>
</dbReference>
<proteinExistence type="predicted"/>
<feature type="transmembrane region" description="Helical" evidence="2">
    <location>
        <begin position="102"/>
        <end position="123"/>
    </location>
</feature>
<dbReference type="PANTHER" id="PTHR38434:SF1">
    <property type="entry name" value="BLL2549 PROTEIN"/>
    <property type="match status" value="1"/>
</dbReference>
<accession>A0A8J2VQN7</accession>
<feature type="transmembrane region" description="Helical" evidence="2">
    <location>
        <begin position="135"/>
        <end position="155"/>
    </location>
</feature>
<feature type="compositionally biased region" description="Pro residues" evidence="1">
    <location>
        <begin position="57"/>
        <end position="67"/>
    </location>
</feature>
<feature type="transmembrane region" description="Helical" evidence="2">
    <location>
        <begin position="734"/>
        <end position="751"/>
    </location>
</feature>
<sequence>MDDIGIGTLILVALATPVLAIAGFIIALVQRSEVRRLTAQVRVLDARIAALKAPPAPAVAEPAPPAPVQEAKPSEKPAPDATAKPQPVPSAAKAKSGLEEALGARVAVWIGGLALMLGGIFLVRYSIDQGLFGPAARVVAGMLFALLLLAAGEWLRRNERTSRVGGIPAAHVPGVLTAAGTTTAFATVYAAYALYGFLPPALAFIVLALVATGTMLAAALHGPMLAGLGLIAATALPALVSTDEPSAWGLFTHLVFVSASAFGVARIRSWQWLMVAASSASFAWAAVYVAAAGDAGSAPALAAFTAAFLALVGLYHATAPLRDEDAARIDWASNAVAAAFGLLAIAVAVIEDHRTASLVLMVLLIAGELALAIWRRRLALLLPAAAITGALAIFTFNLASWLLTDPTTAFPFPGEAAALPSRIGSLLSLSAILGGMIGGVGLALAWRQPEQPLWITGARAGGAVAAPLAVLAVTYWKVAAFTPDLRFAAVAIAVAGGFAFLTERFARREAAYAMLAAATAATATGTVAAIGLALATSLREGFLTVSLAVLAAGIAWVHGSRRIAALPILAMTVGVVVLLRTGLDPLMVSQGIGTTPIFNGLLWAYGLPAAAFATTAWLFGRQGQSRATGLFEGLALLYASLLFAFQIRHFSTGGDLRSASASLGEVGLQVMTGCLIAVAAQRLSLSRPGSVLRVGSMALGALSMAGGLFGLLLAVNPMFTRDSIGNGLIFNELIPGYLLPALAAGALSLHSHGRRPKWYVLAAGVLAGLLVFALISLEVRAAYHRPILSVGTMSAGESYAYSVVWLVYGVLILIAGALTGLRELRLGSAAVITLTVLKVFLFDMNGLEGVLRALSFMGLGLALVGIGLLYQRLLFPPRAPVPE</sequence>
<feature type="transmembrane region" description="Helical" evidence="2">
    <location>
        <begin position="247"/>
        <end position="265"/>
    </location>
</feature>
<feature type="transmembrane region" description="Helical" evidence="2">
    <location>
        <begin position="356"/>
        <end position="374"/>
    </location>
</feature>
<feature type="transmembrane region" description="Helical" evidence="2">
    <location>
        <begin position="564"/>
        <end position="582"/>
    </location>
</feature>
<dbReference type="Pfam" id="PF10101">
    <property type="entry name" value="DUF2339"/>
    <property type="match status" value="2"/>
</dbReference>
<dbReference type="AlphaFoldDB" id="A0A8J2VQN7"/>
<protein>
    <submittedName>
        <fullName evidence="3">Membrane protein</fullName>
    </submittedName>
</protein>